<evidence type="ECO:0000313" key="1">
    <source>
        <dbReference type="EMBL" id="EMG21721.1"/>
    </source>
</evidence>
<reference evidence="1 2" key="1">
    <citation type="submission" date="2013-02" db="EMBL/GenBank/DDBJ databases">
        <authorList>
            <person name="Harkins D.M."/>
            <person name="Durkin A.S."/>
            <person name="Brinkac L.M."/>
            <person name="Haft D.H."/>
            <person name="Selengut J.D."/>
            <person name="Sanka R."/>
            <person name="DePew J."/>
            <person name="Purushe J."/>
            <person name="Tulsiani S.M."/>
            <person name="Graham G.C."/>
            <person name="Burns M.-A."/>
            <person name="Dohnt M.F."/>
            <person name="Smythe L.D."/>
            <person name="McKay D.B."/>
            <person name="Craig S.B."/>
            <person name="Vinetz J.M."/>
            <person name="Sutton G.G."/>
            <person name="Nierman W.C."/>
            <person name="Fouts D.E."/>
        </authorList>
    </citation>
    <scope>NUCLEOTIDE SEQUENCE [LARGE SCALE GENOMIC DNA]</scope>
    <source>
        <strain evidence="1 2">LT2050</strain>
    </source>
</reference>
<name>M3HV02_LEPIT</name>
<comment type="caution">
    <text evidence="1">The sequence shown here is derived from an EMBL/GenBank/DDBJ whole genome shotgun (WGS) entry which is preliminary data.</text>
</comment>
<dbReference type="Proteomes" id="UP000011778">
    <property type="component" value="Unassembled WGS sequence"/>
</dbReference>
<evidence type="ECO:0000313" key="2">
    <source>
        <dbReference type="Proteomes" id="UP000011778"/>
    </source>
</evidence>
<dbReference type="EMBL" id="AFMD02000282">
    <property type="protein sequence ID" value="EMG21721.1"/>
    <property type="molecule type" value="Genomic_DNA"/>
</dbReference>
<gene>
    <name evidence="1" type="ORF">LEP1GSC150_1683</name>
</gene>
<accession>M3HV02</accession>
<proteinExistence type="predicted"/>
<protein>
    <submittedName>
        <fullName evidence="1">Uncharacterized protein</fullName>
    </submittedName>
</protein>
<dbReference type="AlphaFoldDB" id="M3HV02"/>
<sequence>MRVPTFKESIYKVQILTFFRIMNSLHRTHVNSDFLKKQSTNKKA</sequence>
<organism evidence="1 2">
    <name type="scientific">Leptospira interrogans serovar Copenhageni str. LT2050</name>
    <dbReference type="NCBI Taxonomy" id="1001598"/>
    <lineage>
        <taxon>Bacteria</taxon>
        <taxon>Pseudomonadati</taxon>
        <taxon>Spirochaetota</taxon>
        <taxon>Spirochaetia</taxon>
        <taxon>Leptospirales</taxon>
        <taxon>Leptospiraceae</taxon>
        <taxon>Leptospira</taxon>
    </lineage>
</organism>